<dbReference type="GO" id="GO:0070007">
    <property type="term" value="F:glutamic-type endopeptidase activity"/>
    <property type="evidence" value="ECO:0007669"/>
    <property type="project" value="InterPro"/>
</dbReference>
<dbReference type="InterPro" id="IPR000250">
    <property type="entry name" value="Peptidase_G1"/>
</dbReference>
<dbReference type="InterPro" id="IPR038656">
    <property type="entry name" value="Peptidase_G1_sf"/>
</dbReference>
<evidence type="ECO:0000256" key="2">
    <source>
        <dbReference type="SAM" id="SignalP"/>
    </source>
</evidence>
<sequence length="270" mass="28216">MKSTSVVGALLFAEAALGARFTKQRWENHARRALQRSTLPPIPADDSTLQSLDAGNETAHVDYSTNWAGAVLIGTGYTSVTGTIVVPTPETPSGGSSRTEYAASAWVGIDGDTCQTAILQTGVDFYVEGSEVAFDAWYEWYPDYAYTFSGITISAGDTVTMTVTATSKSAGTAVIENVTKGTTVTHTFSGETDTLCETNAEWIVEDFSSGNSLVPFADFGTVTFTGASATTSSGTVGVSGATIIDIKQNNEVLTECSTSGSSTVICTYTG</sequence>
<dbReference type="OrthoDB" id="2862635at2759"/>
<protein>
    <recommendedName>
        <fullName evidence="5">Aspergillopepsin-2</fullName>
    </recommendedName>
</protein>
<dbReference type="RefSeq" id="XP_007829957.1">
    <property type="nucleotide sequence ID" value="XM_007831766.1"/>
</dbReference>
<evidence type="ECO:0008006" key="5">
    <source>
        <dbReference type="Google" id="ProtNLM"/>
    </source>
</evidence>
<dbReference type="GO" id="GO:0006508">
    <property type="term" value="P:proteolysis"/>
    <property type="evidence" value="ECO:0007669"/>
    <property type="project" value="InterPro"/>
</dbReference>
<gene>
    <name evidence="3" type="ORF">PFICI_03185</name>
</gene>
<dbReference type="KEGG" id="pfy:PFICI_03185"/>
<dbReference type="eggNOG" id="ENOG502RJF6">
    <property type="taxonomic scope" value="Eukaryota"/>
</dbReference>
<dbReference type="GeneID" id="19268198"/>
<dbReference type="InterPro" id="IPR013320">
    <property type="entry name" value="ConA-like_dom_sf"/>
</dbReference>
<dbReference type="PANTHER" id="PTHR37536:SF3">
    <property type="entry name" value="PUTATIVE (AFU_ORTHOLOGUE AFUA_3G02970)-RELATED"/>
    <property type="match status" value="1"/>
</dbReference>
<dbReference type="AlphaFoldDB" id="W3XGK4"/>
<dbReference type="PANTHER" id="PTHR37536">
    <property type="entry name" value="PUTATIVE (AFU_ORTHOLOGUE AFUA_3G02970)-RELATED"/>
    <property type="match status" value="1"/>
</dbReference>
<keyword evidence="4" id="KW-1185">Reference proteome</keyword>
<dbReference type="EMBL" id="KI912110">
    <property type="protein sequence ID" value="ETS85160.1"/>
    <property type="molecule type" value="Genomic_DNA"/>
</dbReference>
<name>W3XGK4_PESFW</name>
<accession>W3XGK4</accession>
<dbReference type="SUPFAM" id="SSF49899">
    <property type="entry name" value="Concanavalin A-like lectins/glucanases"/>
    <property type="match status" value="1"/>
</dbReference>
<evidence type="ECO:0000256" key="1">
    <source>
        <dbReference type="PIRSR" id="PIRSR600250-50"/>
    </source>
</evidence>
<dbReference type="Gene3D" id="2.60.120.700">
    <property type="entry name" value="Peptidase G1"/>
    <property type="match status" value="1"/>
</dbReference>
<organism evidence="3 4">
    <name type="scientific">Pestalotiopsis fici (strain W106-1 / CGMCC3.15140)</name>
    <dbReference type="NCBI Taxonomy" id="1229662"/>
    <lineage>
        <taxon>Eukaryota</taxon>
        <taxon>Fungi</taxon>
        <taxon>Dikarya</taxon>
        <taxon>Ascomycota</taxon>
        <taxon>Pezizomycotina</taxon>
        <taxon>Sordariomycetes</taxon>
        <taxon>Xylariomycetidae</taxon>
        <taxon>Amphisphaeriales</taxon>
        <taxon>Sporocadaceae</taxon>
        <taxon>Pestalotiopsis</taxon>
    </lineage>
</organism>
<reference evidence="4" key="1">
    <citation type="journal article" date="2015" name="BMC Genomics">
        <title>Genomic and transcriptomic analysis of the endophytic fungus Pestalotiopsis fici reveals its lifestyle and high potential for synthesis of natural products.</title>
        <authorList>
            <person name="Wang X."/>
            <person name="Zhang X."/>
            <person name="Liu L."/>
            <person name="Xiang M."/>
            <person name="Wang W."/>
            <person name="Sun X."/>
            <person name="Che Y."/>
            <person name="Guo L."/>
            <person name="Liu G."/>
            <person name="Guo L."/>
            <person name="Wang C."/>
            <person name="Yin W.B."/>
            <person name="Stadler M."/>
            <person name="Zhang X."/>
            <person name="Liu X."/>
        </authorList>
    </citation>
    <scope>NUCLEOTIDE SEQUENCE [LARGE SCALE GENOMIC DNA]</scope>
    <source>
        <strain evidence="4">W106-1 / CGMCC3.15140</strain>
    </source>
</reference>
<dbReference type="HOGENOM" id="CLU_066466_0_1_1"/>
<dbReference type="CDD" id="cd13426">
    <property type="entry name" value="Peptidase_G1"/>
    <property type="match status" value="1"/>
</dbReference>
<proteinExistence type="predicted"/>
<dbReference type="Pfam" id="PF01828">
    <property type="entry name" value="Peptidase_A4"/>
    <property type="match status" value="1"/>
</dbReference>
<dbReference type="OMA" id="SLNWAGY"/>
<dbReference type="PRINTS" id="PR00977">
    <property type="entry name" value="SCYTLDPTASE"/>
</dbReference>
<keyword evidence="2" id="KW-0732">Signal</keyword>
<feature type="chain" id="PRO_5004834556" description="Aspergillopepsin-2" evidence="2">
    <location>
        <begin position="19"/>
        <end position="270"/>
    </location>
</feature>
<dbReference type="Proteomes" id="UP000030651">
    <property type="component" value="Unassembled WGS sequence"/>
</dbReference>
<dbReference type="InParanoid" id="W3XGK4"/>
<feature type="signal peptide" evidence="2">
    <location>
        <begin position="1"/>
        <end position="18"/>
    </location>
</feature>
<feature type="active site" description="Proton acceptor" evidence="1">
    <location>
        <position position="205"/>
    </location>
</feature>
<evidence type="ECO:0000313" key="3">
    <source>
        <dbReference type="EMBL" id="ETS85160.1"/>
    </source>
</evidence>
<evidence type="ECO:0000313" key="4">
    <source>
        <dbReference type="Proteomes" id="UP000030651"/>
    </source>
</evidence>